<comment type="caution">
    <text evidence="2">The sequence shown here is derived from an EMBL/GenBank/DDBJ whole genome shotgun (WGS) entry which is preliminary data.</text>
</comment>
<keyword evidence="3" id="KW-1185">Reference proteome</keyword>
<evidence type="ECO:0000313" key="3">
    <source>
        <dbReference type="Proteomes" id="UP000031186"/>
    </source>
</evidence>
<dbReference type="AlphaFoldDB" id="A0A0B4ESC8"/>
<dbReference type="VEuPathDB" id="FungiDB:MAN_05896"/>
<gene>
    <name evidence="2" type="ORF">MAN_05896</name>
</gene>
<proteinExistence type="predicted"/>
<sequence>MTYLVVVNFWTISGIRETSSSSLQQTSSLQHQRAFVTEDEVNASLHPPAIFPSPSSPQATDAHRHRPSAGSNTTSLRRPPSSNQSPRFSVEDQAYLRGRLPLRQRASAQTVINHFRRLPLLYQDLAEGCRAHVSRLPPGARELEKRQRMAELAQRQADRHMRFRLILPRSYIVVTLARWQEELSHTSRLWEKTFEEIEATQKANNSWSIARLRILRFTVQSSLVAAAYNMLPTPGKFVILIANCFTCVWSTTVMCETLHAQYIEMKSDEQKLHYLLGGLRG</sequence>
<dbReference type="EMBL" id="AZNF01000007">
    <property type="protein sequence ID" value="KID64885.1"/>
    <property type="molecule type" value="Genomic_DNA"/>
</dbReference>
<feature type="region of interest" description="Disordered" evidence="1">
    <location>
        <begin position="45"/>
        <end position="89"/>
    </location>
</feature>
<accession>A0A0B4ESC8</accession>
<name>A0A0B4ESC8_METAF</name>
<dbReference type="HOGENOM" id="CLU_915519_0_0_1"/>
<organism evidence="2 3">
    <name type="scientific">Metarhizium anisopliae (strain ARSEF 549)</name>
    <dbReference type="NCBI Taxonomy" id="3151832"/>
    <lineage>
        <taxon>Eukaryota</taxon>
        <taxon>Fungi</taxon>
        <taxon>Dikarya</taxon>
        <taxon>Ascomycota</taxon>
        <taxon>Pezizomycotina</taxon>
        <taxon>Sordariomycetes</taxon>
        <taxon>Hypocreomycetidae</taxon>
        <taxon>Hypocreales</taxon>
        <taxon>Clavicipitaceae</taxon>
        <taxon>Metarhizium</taxon>
    </lineage>
</organism>
<reference evidence="2 3" key="1">
    <citation type="journal article" date="2014" name="Proc. Natl. Acad. Sci. U.S.A.">
        <title>Trajectory and genomic determinants of fungal-pathogen speciation and host adaptation.</title>
        <authorList>
            <person name="Hu X."/>
            <person name="Xiao G."/>
            <person name="Zheng P."/>
            <person name="Shang Y."/>
            <person name="Su Y."/>
            <person name="Zhang X."/>
            <person name="Liu X."/>
            <person name="Zhan S."/>
            <person name="St Leger R.J."/>
            <person name="Wang C."/>
        </authorList>
    </citation>
    <scope>NUCLEOTIDE SEQUENCE [LARGE SCALE GENOMIC DNA]</scope>
    <source>
        <strain evidence="2 3">ARSEF 549</strain>
    </source>
</reference>
<feature type="compositionally biased region" description="Polar residues" evidence="1">
    <location>
        <begin position="69"/>
        <end position="87"/>
    </location>
</feature>
<evidence type="ECO:0000256" key="1">
    <source>
        <dbReference type="SAM" id="MobiDB-lite"/>
    </source>
</evidence>
<feature type="non-terminal residue" evidence="2">
    <location>
        <position position="1"/>
    </location>
</feature>
<evidence type="ECO:0000313" key="2">
    <source>
        <dbReference type="EMBL" id="KID64885.1"/>
    </source>
</evidence>
<dbReference type="Proteomes" id="UP000031186">
    <property type="component" value="Unassembled WGS sequence"/>
</dbReference>
<protein>
    <submittedName>
        <fullName evidence="2">Uncharacterized protein</fullName>
    </submittedName>
</protein>
<dbReference type="OrthoDB" id="4941199at2759"/>